<dbReference type="GO" id="GO:0005524">
    <property type="term" value="F:ATP binding"/>
    <property type="evidence" value="ECO:0007669"/>
    <property type="project" value="UniProtKB-KW"/>
</dbReference>
<dbReference type="PANTHER" id="PTHR43071">
    <property type="entry name" value="2-AMINO-4-HYDROXY-6-HYDROXYMETHYLDIHYDROPTERIDINE PYROPHOSPHOKINASE"/>
    <property type="match status" value="1"/>
</dbReference>
<evidence type="ECO:0000256" key="11">
    <source>
        <dbReference type="ARBA" id="ARBA00029766"/>
    </source>
</evidence>
<evidence type="ECO:0000313" key="14">
    <source>
        <dbReference type="EMBL" id="OAN50734.1"/>
    </source>
</evidence>
<evidence type="ECO:0000256" key="1">
    <source>
        <dbReference type="ARBA" id="ARBA00005051"/>
    </source>
</evidence>
<evidence type="ECO:0000256" key="3">
    <source>
        <dbReference type="ARBA" id="ARBA00013253"/>
    </source>
</evidence>
<dbReference type="OrthoDB" id="9808041at2"/>
<keyword evidence="5" id="KW-0808">Transferase</keyword>
<dbReference type="SUPFAM" id="SSF55083">
    <property type="entry name" value="6-hydroxymethyl-7,8-dihydropterin pyrophosphokinase, HPPK"/>
    <property type="match status" value="1"/>
</dbReference>
<evidence type="ECO:0000256" key="4">
    <source>
        <dbReference type="ARBA" id="ARBA00016218"/>
    </source>
</evidence>
<protein>
    <recommendedName>
        <fullName evidence="4">2-amino-4-hydroxy-6-hydroxymethyldihydropteridine pyrophosphokinase</fullName>
        <ecNumber evidence="3">2.7.6.3</ecNumber>
    </recommendedName>
    <alternativeName>
        <fullName evidence="11">6-hydroxymethyl-7,8-dihydropterin pyrophosphokinase</fullName>
    </alternativeName>
    <alternativeName>
        <fullName evidence="12">7,8-dihydro-6-hydroxymethylpterin-pyrophosphokinase</fullName>
    </alternativeName>
</protein>
<evidence type="ECO:0000256" key="5">
    <source>
        <dbReference type="ARBA" id="ARBA00022679"/>
    </source>
</evidence>
<dbReference type="NCBIfam" id="TIGR01498">
    <property type="entry name" value="folK"/>
    <property type="match status" value="1"/>
</dbReference>
<dbReference type="AlphaFoldDB" id="A0A178MS18"/>
<evidence type="ECO:0000256" key="2">
    <source>
        <dbReference type="ARBA" id="ARBA00005810"/>
    </source>
</evidence>
<keyword evidence="15" id="KW-1185">Reference proteome</keyword>
<dbReference type="EC" id="2.7.6.3" evidence="3"/>
<dbReference type="PROSITE" id="PS00794">
    <property type="entry name" value="HPPK"/>
    <property type="match status" value="1"/>
</dbReference>
<dbReference type="PANTHER" id="PTHR43071:SF1">
    <property type="entry name" value="2-AMINO-4-HYDROXY-6-HYDROXYMETHYLDIHYDROPTERIDINE PYROPHOSPHOKINASE"/>
    <property type="match status" value="1"/>
</dbReference>
<dbReference type="Pfam" id="PF01288">
    <property type="entry name" value="HPPK"/>
    <property type="match status" value="1"/>
</dbReference>
<evidence type="ECO:0000256" key="12">
    <source>
        <dbReference type="ARBA" id="ARBA00033413"/>
    </source>
</evidence>
<dbReference type="EMBL" id="LWQT01000050">
    <property type="protein sequence ID" value="OAN50734.1"/>
    <property type="molecule type" value="Genomic_DNA"/>
</dbReference>
<evidence type="ECO:0000313" key="15">
    <source>
        <dbReference type="Proteomes" id="UP000078428"/>
    </source>
</evidence>
<dbReference type="InterPro" id="IPR000550">
    <property type="entry name" value="Hppk"/>
</dbReference>
<keyword evidence="8" id="KW-0067">ATP-binding</keyword>
<evidence type="ECO:0000259" key="13">
    <source>
        <dbReference type="PROSITE" id="PS00794"/>
    </source>
</evidence>
<keyword evidence="9" id="KW-0289">Folate biosynthesis</keyword>
<dbReference type="InterPro" id="IPR035907">
    <property type="entry name" value="Hppk_sf"/>
</dbReference>
<dbReference type="CDD" id="cd00483">
    <property type="entry name" value="HPPK"/>
    <property type="match status" value="1"/>
</dbReference>
<dbReference type="UniPathway" id="UPA00077">
    <property type="reaction ID" value="UER00155"/>
</dbReference>
<sequence length="161" mass="17320">MHTVYLGLGTNLGDRAANLRAAIAALKGVMEITAVSSLWETAPLYVTDQPAFLNMAVGGTTTLAPLELLRALKRLEDELGRVASVRYGPRLIDLDILFHGEVVMDTDELTLPHPRLAERRFALAPLAEIAGGIVHPLLGRNVTQLLAALPDDGDIRLLGPL</sequence>
<comment type="similarity">
    <text evidence="2">Belongs to the HPPK family.</text>
</comment>
<evidence type="ECO:0000256" key="8">
    <source>
        <dbReference type="ARBA" id="ARBA00022840"/>
    </source>
</evidence>
<dbReference type="Gene3D" id="3.30.70.560">
    <property type="entry name" value="7,8-Dihydro-6-hydroxymethylpterin-pyrophosphokinase HPPK"/>
    <property type="match status" value="1"/>
</dbReference>
<dbReference type="STRING" id="1285242.A6A04_17430"/>
<dbReference type="GO" id="GO:0046654">
    <property type="term" value="P:tetrahydrofolate biosynthetic process"/>
    <property type="evidence" value="ECO:0007669"/>
    <property type="project" value="UniProtKB-UniPathway"/>
</dbReference>
<comment type="caution">
    <text evidence="14">The sequence shown here is derived from an EMBL/GenBank/DDBJ whole genome shotgun (WGS) entry which is preliminary data.</text>
</comment>
<accession>A0A178MS18</accession>
<dbReference type="GO" id="GO:0046656">
    <property type="term" value="P:folic acid biosynthetic process"/>
    <property type="evidence" value="ECO:0007669"/>
    <property type="project" value="UniProtKB-KW"/>
</dbReference>
<gene>
    <name evidence="14" type="ORF">A6A04_17430</name>
</gene>
<dbReference type="Proteomes" id="UP000078428">
    <property type="component" value="Unassembled WGS sequence"/>
</dbReference>
<comment type="function">
    <text evidence="10">Catalyzes the transfer of pyrophosphate from adenosine triphosphate (ATP) to 6-hydroxymethyl-7,8-dihydropterin, an enzymatic step in folate biosynthesis pathway.</text>
</comment>
<comment type="pathway">
    <text evidence="1">Cofactor biosynthesis; tetrahydrofolate biosynthesis; 2-amino-4-hydroxy-6-hydroxymethyl-7,8-dihydropteridine diphosphate from 7,8-dihydroneopterin triphosphate: step 4/4.</text>
</comment>
<name>A0A178MS18_9PROT</name>
<feature type="domain" description="7,8-dihydro-6-hydroxymethylpterin-pyrophosphokinase" evidence="13">
    <location>
        <begin position="86"/>
        <end position="97"/>
    </location>
</feature>
<evidence type="ECO:0000256" key="10">
    <source>
        <dbReference type="ARBA" id="ARBA00029409"/>
    </source>
</evidence>
<proteinExistence type="inferred from homology"/>
<dbReference type="RefSeq" id="WP_068492030.1">
    <property type="nucleotide sequence ID" value="NZ_LWQT01000050.1"/>
</dbReference>
<dbReference type="GO" id="GO:0016301">
    <property type="term" value="F:kinase activity"/>
    <property type="evidence" value="ECO:0007669"/>
    <property type="project" value="UniProtKB-KW"/>
</dbReference>
<keyword evidence="6" id="KW-0547">Nucleotide-binding</keyword>
<keyword evidence="7 14" id="KW-0418">Kinase</keyword>
<organism evidence="14 15">
    <name type="scientific">Paramagnetospirillum marisnigri</name>
    <dbReference type="NCBI Taxonomy" id="1285242"/>
    <lineage>
        <taxon>Bacteria</taxon>
        <taxon>Pseudomonadati</taxon>
        <taxon>Pseudomonadota</taxon>
        <taxon>Alphaproteobacteria</taxon>
        <taxon>Rhodospirillales</taxon>
        <taxon>Magnetospirillaceae</taxon>
        <taxon>Paramagnetospirillum</taxon>
    </lineage>
</organism>
<evidence type="ECO:0000256" key="9">
    <source>
        <dbReference type="ARBA" id="ARBA00022909"/>
    </source>
</evidence>
<evidence type="ECO:0000256" key="6">
    <source>
        <dbReference type="ARBA" id="ARBA00022741"/>
    </source>
</evidence>
<evidence type="ECO:0000256" key="7">
    <source>
        <dbReference type="ARBA" id="ARBA00022777"/>
    </source>
</evidence>
<dbReference type="GO" id="GO:0003848">
    <property type="term" value="F:2-amino-4-hydroxy-6-hydroxymethyldihydropteridine diphosphokinase activity"/>
    <property type="evidence" value="ECO:0007669"/>
    <property type="project" value="UniProtKB-EC"/>
</dbReference>
<reference evidence="14 15" key="1">
    <citation type="submission" date="2016-04" db="EMBL/GenBank/DDBJ databases">
        <title>Draft genome sequence of freshwater magnetotactic bacteria Magnetospirillum marisnigri SP-1 and Magnetospirillum moscoviense BB-1.</title>
        <authorList>
            <person name="Koziaeva V."/>
            <person name="Dziuba M.V."/>
            <person name="Ivanov T.M."/>
            <person name="Kuznetsov B."/>
            <person name="Grouzdev D.S."/>
        </authorList>
    </citation>
    <scope>NUCLEOTIDE SEQUENCE [LARGE SCALE GENOMIC DNA]</scope>
    <source>
        <strain evidence="14 15">SP-1</strain>
    </source>
</reference>